<feature type="compositionally biased region" description="Basic and acidic residues" evidence="1">
    <location>
        <begin position="94"/>
        <end position="108"/>
    </location>
</feature>
<organism evidence="2 3">
    <name type="scientific">Monilinia fructigena</name>
    <dbReference type="NCBI Taxonomy" id="38457"/>
    <lineage>
        <taxon>Eukaryota</taxon>
        <taxon>Fungi</taxon>
        <taxon>Dikarya</taxon>
        <taxon>Ascomycota</taxon>
        <taxon>Pezizomycotina</taxon>
        <taxon>Leotiomycetes</taxon>
        <taxon>Helotiales</taxon>
        <taxon>Sclerotiniaceae</taxon>
        <taxon>Monilinia</taxon>
    </lineage>
</organism>
<dbReference type="Proteomes" id="UP000249056">
    <property type="component" value="Unassembled WGS sequence"/>
</dbReference>
<comment type="caution">
    <text evidence="2">The sequence shown here is derived from an EMBL/GenBank/DDBJ whole genome shotgun (WGS) entry which is preliminary data.</text>
</comment>
<dbReference type="OrthoDB" id="567788at2759"/>
<evidence type="ECO:0000313" key="2">
    <source>
        <dbReference type="EMBL" id="RAL60347.1"/>
    </source>
</evidence>
<proteinExistence type="predicted"/>
<dbReference type="AlphaFoldDB" id="A0A395IJ72"/>
<feature type="compositionally biased region" description="Polar residues" evidence="1">
    <location>
        <begin position="74"/>
        <end position="92"/>
    </location>
</feature>
<evidence type="ECO:0000313" key="3">
    <source>
        <dbReference type="Proteomes" id="UP000249056"/>
    </source>
</evidence>
<reference evidence="2 3" key="1">
    <citation type="submission" date="2018-06" db="EMBL/GenBank/DDBJ databases">
        <title>Genome Sequence of the Brown Rot Fungal Pathogen Monilinia fructigena.</title>
        <authorList>
            <person name="Landi L."/>
            <person name="De Miccolis Angelini R.M."/>
            <person name="Pollastro S."/>
            <person name="Abate D."/>
            <person name="Faretra F."/>
            <person name="Romanazzi G."/>
        </authorList>
    </citation>
    <scope>NUCLEOTIDE SEQUENCE [LARGE SCALE GENOMIC DNA]</scope>
    <source>
        <strain evidence="2 3">Mfrg269</strain>
    </source>
</reference>
<feature type="region of interest" description="Disordered" evidence="1">
    <location>
        <begin position="71"/>
        <end position="122"/>
    </location>
</feature>
<gene>
    <name evidence="2" type="ORF">DID88_000123</name>
</gene>
<name>A0A395IJ72_9HELO</name>
<accession>A0A395IJ72</accession>
<evidence type="ECO:0000256" key="1">
    <source>
        <dbReference type="SAM" id="MobiDB-lite"/>
    </source>
</evidence>
<dbReference type="EMBL" id="QKRW01000041">
    <property type="protein sequence ID" value="RAL60347.1"/>
    <property type="molecule type" value="Genomic_DNA"/>
</dbReference>
<keyword evidence="3" id="KW-1185">Reference proteome</keyword>
<protein>
    <submittedName>
        <fullName evidence="2">Uncharacterized protein</fullName>
    </submittedName>
</protein>
<sequence length="122" mass="13084">MENAKNAVYDSEAQWATETNMQKAEFSNLAHSRTPTDPAATATCQSTRCHVAETTKQYAGEYAHKAQEIIGSARSRSGSPIASRVTSPTIKTNGIKEDFPVAPKEEFKPAATAPGEELLADA</sequence>